<dbReference type="AlphaFoldDB" id="E4T559"/>
<dbReference type="PROSITE" id="PS51257">
    <property type="entry name" value="PROKAR_LIPOPROTEIN"/>
    <property type="match status" value="1"/>
</dbReference>
<gene>
    <name evidence="2" type="ordered locus">Palpr_1714</name>
</gene>
<feature type="compositionally biased region" description="Low complexity" evidence="1">
    <location>
        <begin position="328"/>
        <end position="343"/>
    </location>
</feature>
<evidence type="ECO:0000256" key="1">
    <source>
        <dbReference type="SAM" id="MobiDB-lite"/>
    </source>
</evidence>
<dbReference type="KEGG" id="ppn:Palpr_1714"/>
<feature type="compositionally biased region" description="Low complexity" evidence="1">
    <location>
        <begin position="300"/>
        <end position="314"/>
    </location>
</feature>
<accession>E4T559</accession>
<feature type="compositionally biased region" description="Basic and acidic residues" evidence="1">
    <location>
        <begin position="318"/>
        <end position="327"/>
    </location>
</feature>
<reference evidence="2 3" key="2">
    <citation type="journal article" date="2011" name="Stand. Genomic Sci.">
        <title>Complete genome sequence of Paludibacter propionicigenes type strain (WB4).</title>
        <authorList>
            <person name="Gronow S."/>
            <person name="Munk C."/>
            <person name="Lapidus A."/>
            <person name="Nolan M."/>
            <person name="Lucas S."/>
            <person name="Hammon N."/>
            <person name="Deshpande S."/>
            <person name="Cheng J.F."/>
            <person name="Tapia R."/>
            <person name="Han C."/>
            <person name="Goodwin L."/>
            <person name="Pitluck S."/>
            <person name="Liolios K."/>
            <person name="Ivanova N."/>
            <person name="Mavromatis K."/>
            <person name="Mikhailova N."/>
            <person name="Pati A."/>
            <person name="Chen A."/>
            <person name="Palaniappan K."/>
            <person name="Land M."/>
            <person name="Hauser L."/>
            <person name="Chang Y.J."/>
            <person name="Jeffries C.D."/>
            <person name="Brambilla E."/>
            <person name="Rohde M."/>
            <person name="Goker M."/>
            <person name="Detter J.C."/>
            <person name="Woyke T."/>
            <person name="Bristow J."/>
            <person name="Eisen J.A."/>
            <person name="Markowitz V."/>
            <person name="Hugenholtz P."/>
            <person name="Kyrpides N.C."/>
            <person name="Klenk H.P."/>
        </authorList>
    </citation>
    <scope>NUCLEOTIDE SEQUENCE [LARGE SCALE GENOMIC DNA]</scope>
    <source>
        <strain evidence="3">DSM 17365 / JCM 13257 / WB4</strain>
    </source>
</reference>
<dbReference type="EMBL" id="CP002345">
    <property type="protein sequence ID" value="ADQ79853.1"/>
    <property type="molecule type" value="Genomic_DNA"/>
</dbReference>
<dbReference type="OrthoDB" id="799522at2"/>
<feature type="region of interest" description="Disordered" evidence="1">
    <location>
        <begin position="167"/>
        <end position="353"/>
    </location>
</feature>
<dbReference type="RefSeq" id="WP_013445222.1">
    <property type="nucleotide sequence ID" value="NC_014734.1"/>
</dbReference>
<feature type="compositionally biased region" description="Basic and acidic residues" evidence="1">
    <location>
        <begin position="225"/>
        <end position="242"/>
    </location>
</feature>
<feature type="compositionally biased region" description="Low complexity" evidence="1">
    <location>
        <begin position="201"/>
        <end position="219"/>
    </location>
</feature>
<feature type="compositionally biased region" description="Polar residues" evidence="1">
    <location>
        <begin position="245"/>
        <end position="259"/>
    </location>
</feature>
<keyword evidence="3" id="KW-1185">Reference proteome</keyword>
<name>E4T559_PALPW</name>
<evidence type="ECO:0008006" key="4">
    <source>
        <dbReference type="Google" id="ProtNLM"/>
    </source>
</evidence>
<evidence type="ECO:0000313" key="2">
    <source>
        <dbReference type="EMBL" id="ADQ79853.1"/>
    </source>
</evidence>
<evidence type="ECO:0000313" key="3">
    <source>
        <dbReference type="Proteomes" id="UP000008718"/>
    </source>
</evidence>
<dbReference type="eggNOG" id="ENOG5033ZJ6">
    <property type="taxonomic scope" value="Bacteria"/>
</dbReference>
<organism evidence="2 3">
    <name type="scientific">Paludibacter propionicigenes (strain DSM 17365 / JCM 13257 / WB4)</name>
    <dbReference type="NCBI Taxonomy" id="694427"/>
    <lineage>
        <taxon>Bacteria</taxon>
        <taxon>Pseudomonadati</taxon>
        <taxon>Bacteroidota</taxon>
        <taxon>Bacteroidia</taxon>
        <taxon>Bacteroidales</taxon>
        <taxon>Paludibacteraceae</taxon>
        <taxon>Paludibacter</taxon>
    </lineage>
</organism>
<proteinExistence type="predicted"/>
<dbReference type="Proteomes" id="UP000008718">
    <property type="component" value="Chromosome"/>
</dbReference>
<feature type="compositionally biased region" description="Polar residues" evidence="1">
    <location>
        <begin position="182"/>
        <end position="193"/>
    </location>
</feature>
<feature type="compositionally biased region" description="Polar residues" evidence="1">
    <location>
        <begin position="266"/>
        <end position="299"/>
    </location>
</feature>
<reference key="1">
    <citation type="submission" date="2010-11" db="EMBL/GenBank/DDBJ databases">
        <title>The complete genome of Paludibacter propionicigenes DSM 17365.</title>
        <authorList>
            <consortium name="US DOE Joint Genome Institute (JGI-PGF)"/>
            <person name="Lucas S."/>
            <person name="Copeland A."/>
            <person name="Lapidus A."/>
            <person name="Bruce D."/>
            <person name="Goodwin L."/>
            <person name="Pitluck S."/>
            <person name="Kyrpides N."/>
            <person name="Mavromatis K."/>
            <person name="Ivanova N."/>
            <person name="Munk A.C."/>
            <person name="Brettin T."/>
            <person name="Detter J.C."/>
            <person name="Han C."/>
            <person name="Tapia R."/>
            <person name="Land M."/>
            <person name="Hauser L."/>
            <person name="Markowitz V."/>
            <person name="Cheng J.-F."/>
            <person name="Hugenholtz P."/>
            <person name="Woyke T."/>
            <person name="Wu D."/>
            <person name="Gronow S."/>
            <person name="Wellnitz S."/>
            <person name="Brambilla E."/>
            <person name="Klenk H.-P."/>
            <person name="Eisen J.A."/>
        </authorList>
    </citation>
    <scope>NUCLEOTIDE SEQUENCE</scope>
    <source>
        <strain>WB4</strain>
    </source>
</reference>
<protein>
    <recommendedName>
        <fullName evidence="4">Lipoprotein</fullName>
    </recommendedName>
</protein>
<dbReference type="HOGENOM" id="CLU_784910_0_0_10"/>
<sequence length="353" mass="41074">MKRFKSLALVLLTVLFVSVFSGCGTYGYVGQQQVVVARYENPSWAPTYYQGVRYYYLPDIEAYYDLSTRQFVYLSNGRWYDSYECPTIYAGFDLDNCFAIALDVKVYQPWMHHQYYVSHYPRYYYRDYYDHSNIPYVRGFNENSRSAIYWPENQRYRARRWDNDGLKSNRQFKYTPEDRRQQNSWNGKGNSNHSSDDRGRNSQQNNWNGNNNNRPSNNNTYPSQNDRRRDDNSNRSAGDDNSRNQPQNGGNKSNPTTNPWGRENNVAPQPQNTGNNSTPTRSAGTEPGSRQPQTGNTDAGRTTRGTNYYGRTIGQPVKVEKQMRQETRTPSTDSRSSRSAGSRNEQSNQEERK</sequence>